<evidence type="ECO:0000256" key="10">
    <source>
        <dbReference type="SAM" id="Coils"/>
    </source>
</evidence>
<evidence type="ECO:0000256" key="2">
    <source>
        <dbReference type="ARBA" id="ARBA00022448"/>
    </source>
</evidence>
<dbReference type="OrthoDB" id="17927at2759"/>
<dbReference type="InterPro" id="IPR031468">
    <property type="entry name" value="SMP_LBD"/>
</dbReference>
<accession>A0A1R0H359</accession>
<proteinExistence type="predicted"/>
<feature type="region of interest" description="Disordered" evidence="11">
    <location>
        <begin position="323"/>
        <end position="343"/>
    </location>
</feature>
<keyword evidence="5" id="KW-1000">Mitochondrion outer membrane</keyword>
<reference evidence="13 14" key="1">
    <citation type="journal article" date="2016" name="Mol. Biol. Evol.">
        <title>Genome-Wide Survey of Gut Fungi (Harpellales) Reveals the First Horizontally Transferred Ubiquitin Gene from a Mosquito Host.</title>
        <authorList>
            <person name="Wang Y."/>
            <person name="White M.M."/>
            <person name="Kvist S."/>
            <person name="Moncalvo J.M."/>
        </authorList>
    </citation>
    <scope>NUCLEOTIDE SEQUENCE [LARGE SCALE GENOMIC DNA]</scope>
    <source>
        <strain evidence="13 14">ALG-7-W6</strain>
    </source>
</reference>
<keyword evidence="3" id="KW-1134">Transmembrane beta strand</keyword>
<dbReference type="GO" id="GO:0008289">
    <property type="term" value="F:lipid binding"/>
    <property type="evidence" value="ECO:0007669"/>
    <property type="project" value="UniProtKB-KW"/>
</dbReference>
<dbReference type="CDD" id="cd21673">
    <property type="entry name" value="SMP_Mdm34"/>
    <property type="match status" value="1"/>
</dbReference>
<evidence type="ECO:0000256" key="8">
    <source>
        <dbReference type="ARBA" id="ARBA00023128"/>
    </source>
</evidence>
<dbReference type="PROSITE" id="PS51847">
    <property type="entry name" value="SMP"/>
    <property type="match status" value="1"/>
</dbReference>
<protein>
    <submittedName>
        <fullName evidence="13">Mitochondrial distribution and morphology protein 34</fullName>
    </submittedName>
</protein>
<evidence type="ECO:0000256" key="3">
    <source>
        <dbReference type="ARBA" id="ARBA00022452"/>
    </source>
</evidence>
<keyword evidence="8" id="KW-0496">Mitochondrion</keyword>
<dbReference type="GO" id="GO:1990456">
    <property type="term" value="P:mitochondrion-endoplasmic reticulum membrane tethering"/>
    <property type="evidence" value="ECO:0007669"/>
    <property type="project" value="TreeGrafter"/>
</dbReference>
<organism evidence="13 14">
    <name type="scientific">Smittium mucronatum</name>
    <dbReference type="NCBI Taxonomy" id="133383"/>
    <lineage>
        <taxon>Eukaryota</taxon>
        <taxon>Fungi</taxon>
        <taxon>Fungi incertae sedis</taxon>
        <taxon>Zoopagomycota</taxon>
        <taxon>Kickxellomycotina</taxon>
        <taxon>Harpellomycetes</taxon>
        <taxon>Harpellales</taxon>
        <taxon>Legeriomycetaceae</taxon>
        <taxon>Smittium</taxon>
    </lineage>
</organism>
<dbReference type="GO" id="GO:0007005">
    <property type="term" value="P:mitochondrion organization"/>
    <property type="evidence" value="ECO:0007669"/>
    <property type="project" value="InterPro"/>
</dbReference>
<dbReference type="PANTHER" id="PTHR28185:SF1">
    <property type="entry name" value="MITOCHONDRIAL DISTRIBUTION AND MORPHOLOGY PROTEIN 34"/>
    <property type="match status" value="1"/>
</dbReference>
<dbReference type="GO" id="GO:0015914">
    <property type="term" value="P:phospholipid transport"/>
    <property type="evidence" value="ECO:0007669"/>
    <property type="project" value="TreeGrafter"/>
</dbReference>
<feature type="domain" description="SMP-LTD" evidence="12">
    <location>
        <begin position="1"/>
        <end position="195"/>
    </location>
</feature>
<keyword evidence="2" id="KW-0813">Transport</keyword>
<evidence type="ECO:0000259" key="12">
    <source>
        <dbReference type="PROSITE" id="PS51847"/>
    </source>
</evidence>
<evidence type="ECO:0000313" key="14">
    <source>
        <dbReference type="Proteomes" id="UP000187455"/>
    </source>
</evidence>
<dbReference type="STRING" id="133383.A0A1R0H359"/>
<evidence type="ECO:0000313" key="13">
    <source>
        <dbReference type="EMBL" id="OLY83561.1"/>
    </source>
</evidence>
<comment type="caution">
    <text evidence="13">The sequence shown here is derived from an EMBL/GenBank/DDBJ whole genome shotgun (WGS) entry which is preliminary data.</text>
</comment>
<comment type="subcellular location">
    <subcellularLocation>
        <location evidence="1">Membrane</location>
    </subcellularLocation>
</comment>
<dbReference type="GO" id="GO:0032865">
    <property type="term" value="C:ERMES complex"/>
    <property type="evidence" value="ECO:0007669"/>
    <property type="project" value="InterPro"/>
</dbReference>
<evidence type="ECO:0000256" key="11">
    <source>
        <dbReference type="SAM" id="MobiDB-lite"/>
    </source>
</evidence>
<keyword evidence="6" id="KW-0445">Lipid transport</keyword>
<sequence length="561" mass="62462">MSFKFKWGEFSPIFIEETKSLLTKSLNKNFNELPPNLVGDIVVTELDFGKKPPVLEVLQVVDLDEDTFKAIFNMTYDGDLALTFQTLVQANPLGSQPPSIPTAPSLGILMANKHLIVPMFLKISALQLKGIIVLSISKKLGVTLIFKNEPLVSVKVSSSFDSVVSVQKKLQSTIEEVLRKLLREELPKIVHEMSIREIKREQLKLEKERILEIEQQKNLIEIRARLLLNRKIRSQSTAYGAYTTKNSTLSGSPNSFPYFIPGNFTAPVSVIGTEDLPFSTNDFSSSNNFAIGVTDRTDSGISIHQKNVHSSFHGAFSNPVYSESQNSTSLNGISPTSTKTQPISEIYNGNASSISYNELHPPDYDNYIQPSQNLLGNISSSNPVQSPYADSSLLSTFLDDEYKQLRRPNVGTDDSDQDQFPSNQENYVVNPTQNSNAHQLARLMSSGHTLTPYTRVFENATFRYEIRNDTNDKGLYDDNNFYIGSPTSVSGIDNSYYPLSTTSSIAPTPTDRPRSYSISVNNSYQSLHHPHSTNRHSKPIKKNVIKIPGFHLFSSGSPSNS</sequence>
<keyword evidence="9" id="KW-0472">Membrane</keyword>
<keyword evidence="4" id="KW-0812">Transmembrane</keyword>
<keyword evidence="14" id="KW-1185">Reference proteome</keyword>
<dbReference type="InterPro" id="IPR058825">
    <property type="entry name" value="MDM34_N"/>
</dbReference>
<evidence type="ECO:0000256" key="9">
    <source>
        <dbReference type="ARBA" id="ARBA00023136"/>
    </source>
</evidence>
<evidence type="ECO:0000256" key="1">
    <source>
        <dbReference type="ARBA" id="ARBA00004370"/>
    </source>
</evidence>
<dbReference type="PANTHER" id="PTHR28185">
    <property type="entry name" value="MITOCHONDRIAL DISTRIBUTION AND MORPHOLOGY PROTEIN 34"/>
    <property type="match status" value="1"/>
</dbReference>
<evidence type="ECO:0000256" key="5">
    <source>
        <dbReference type="ARBA" id="ARBA00022787"/>
    </source>
</evidence>
<evidence type="ECO:0000256" key="6">
    <source>
        <dbReference type="ARBA" id="ARBA00023055"/>
    </source>
</evidence>
<feature type="coiled-coil region" evidence="10">
    <location>
        <begin position="196"/>
        <end position="223"/>
    </location>
</feature>
<dbReference type="EMBL" id="LSSL01000847">
    <property type="protein sequence ID" value="OLY83561.1"/>
    <property type="molecule type" value="Genomic_DNA"/>
</dbReference>
<evidence type="ECO:0000256" key="7">
    <source>
        <dbReference type="ARBA" id="ARBA00023121"/>
    </source>
</evidence>
<name>A0A1R0H359_9FUNG</name>
<dbReference type="AlphaFoldDB" id="A0A1R0H359"/>
<dbReference type="InterPro" id="IPR027536">
    <property type="entry name" value="MDM34"/>
</dbReference>
<dbReference type="Proteomes" id="UP000187455">
    <property type="component" value="Unassembled WGS sequence"/>
</dbReference>
<keyword evidence="7" id="KW-0446">Lipid-binding</keyword>
<keyword evidence="10" id="KW-0175">Coiled coil</keyword>
<evidence type="ECO:0000256" key="4">
    <source>
        <dbReference type="ARBA" id="ARBA00022692"/>
    </source>
</evidence>
<gene>
    <name evidence="13" type="ORF">AYI68_g2295</name>
</gene>
<dbReference type="Pfam" id="PF26545">
    <property type="entry name" value="Mdm34_N"/>
    <property type="match status" value="1"/>
</dbReference>